<dbReference type="Proteomes" id="UP000197097">
    <property type="component" value="Unassembled WGS sequence"/>
</dbReference>
<dbReference type="PANTHER" id="PTHR36503:SF2">
    <property type="entry name" value="BLR2408 PROTEIN"/>
    <property type="match status" value="1"/>
</dbReference>
<evidence type="ECO:0000313" key="2">
    <source>
        <dbReference type="EMBL" id="OWQ98257.1"/>
    </source>
</evidence>
<keyword evidence="3" id="KW-1185">Reference proteome</keyword>
<reference evidence="2 3" key="1">
    <citation type="journal article" date="2002" name="Int. J. Syst. Evol. Microbiol.">
        <title>Sphingopyxis witflariensis sp. nov., isolated from activated sludge.</title>
        <authorList>
            <person name="Kampfer P."/>
            <person name="Witzenberger R."/>
            <person name="Denner E.B."/>
            <person name="Busse H.J."/>
            <person name="Neef A."/>
        </authorList>
    </citation>
    <scope>NUCLEOTIDE SEQUENCE [LARGE SCALE GENOMIC DNA]</scope>
    <source>
        <strain evidence="2 3">DSM 14551</strain>
    </source>
</reference>
<dbReference type="Pfam" id="PF00903">
    <property type="entry name" value="Glyoxalase"/>
    <property type="match status" value="1"/>
</dbReference>
<dbReference type="GO" id="GO:0016829">
    <property type="term" value="F:lyase activity"/>
    <property type="evidence" value="ECO:0007669"/>
    <property type="project" value="UniProtKB-KW"/>
</dbReference>
<dbReference type="Gene3D" id="3.10.180.10">
    <property type="entry name" value="2,3-Dihydroxybiphenyl 1,2-Dioxygenase, domain 1"/>
    <property type="match status" value="1"/>
</dbReference>
<keyword evidence="2" id="KW-0456">Lyase</keyword>
<dbReference type="InterPro" id="IPR004360">
    <property type="entry name" value="Glyas_Fos-R_dOase_dom"/>
</dbReference>
<dbReference type="InterPro" id="IPR029068">
    <property type="entry name" value="Glyas_Bleomycin-R_OHBP_Dase"/>
</dbReference>
<dbReference type="SUPFAM" id="SSF54593">
    <property type="entry name" value="Glyoxalase/Bleomycin resistance protein/Dihydroxybiphenyl dioxygenase"/>
    <property type="match status" value="1"/>
</dbReference>
<protein>
    <submittedName>
        <fullName evidence="2">Lactoylglutathione lyase</fullName>
    </submittedName>
</protein>
<name>A0A246JYJ6_9SPHN</name>
<dbReference type="EMBL" id="NISJ01000003">
    <property type="protein sequence ID" value="OWQ98257.1"/>
    <property type="molecule type" value="Genomic_DNA"/>
</dbReference>
<dbReference type="PANTHER" id="PTHR36503">
    <property type="entry name" value="BLR2520 PROTEIN"/>
    <property type="match status" value="1"/>
</dbReference>
<comment type="caution">
    <text evidence="2">The sequence shown here is derived from an EMBL/GenBank/DDBJ whole genome shotgun (WGS) entry which is preliminary data.</text>
</comment>
<dbReference type="AlphaFoldDB" id="A0A246JYJ6"/>
<organism evidence="2 3">
    <name type="scientific">Sphingopyxis witflariensis</name>
    <dbReference type="NCBI Taxonomy" id="173675"/>
    <lineage>
        <taxon>Bacteria</taxon>
        <taxon>Pseudomonadati</taxon>
        <taxon>Pseudomonadota</taxon>
        <taxon>Alphaproteobacteria</taxon>
        <taxon>Sphingomonadales</taxon>
        <taxon>Sphingomonadaceae</taxon>
        <taxon>Sphingopyxis</taxon>
    </lineage>
</organism>
<sequence>MPQMIFVNLPVTDLPKSKAFYEAVGAVNNPAFTDDTAACMVVAEGSIHVMLLTHEKWATFTSKAIPDAHTTAQVLLCVSADSRDAVDGQVDKAVKAGGKADPTPTQDFGFMYGRSFEDPDGHIWEVMWMDPAAIPAGEPAEAAA</sequence>
<gene>
    <name evidence="2" type="ORF">CDQ91_07000</name>
</gene>
<dbReference type="PROSITE" id="PS51819">
    <property type="entry name" value="VOC"/>
    <property type="match status" value="1"/>
</dbReference>
<dbReference type="CDD" id="cd09012">
    <property type="entry name" value="VOC_like"/>
    <property type="match status" value="1"/>
</dbReference>
<dbReference type="InterPro" id="IPR037523">
    <property type="entry name" value="VOC_core"/>
</dbReference>
<feature type="domain" description="VOC" evidence="1">
    <location>
        <begin position="3"/>
        <end position="129"/>
    </location>
</feature>
<dbReference type="OrthoDB" id="9798430at2"/>
<evidence type="ECO:0000313" key="3">
    <source>
        <dbReference type="Proteomes" id="UP000197097"/>
    </source>
</evidence>
<accession>A0A246JYJ6</accession>
<proteinExistence type="predicted"/>
<evidence type="ECO:0000259" key="1">
    <source>
        <dbReference type="PROSITE" id="PS51819"/>
    </source>
</evidence>
<dbReference type="RefSeq" id="WP_088472029.1">
    <property type="nucleotide sequence ID" value="NZ_NISJ01000003.1"/>
</dbReference>